<dbReference type="CDD" id="cd06170">
    <property type="entry name" value="LuxR_C_like"/>
    <property type="match status" value="1"/>
</dbReference>
<reference evidence="5" key="1">
    <citation type="journal article" date="2020" name="Microbiol. Resour. Announc.">
        <title>Complete Genome Sequence of Novel Psychrotolerant Legionella Strain TUM19329, Isolated from Antarctic Lake Sediment.</title>
        <authorList>
            <person name="Shimada S."/>
            <person name="Nakai R."/>
            <person name="Aoki K."/>
            <person name="Shimoeda N."/>
            <person name="Ohno G."/>
            <person name="Miyazaki Y."/>
            <person name="Kudoh S."/>
            <person name="Imura S."/>
            <person name="Watanabe K."/>
            <person name="Ishii Y."/>
            <person name="Tateda K."/>
        </authorList>
    </citation>
    <scope>NUCLEOTIDE SEQUENCE [LARGE SCALE GENOMIC DNA]</scope>
    <source>
        <strain evidence="5">TUM19329</strain>
    </source>
</reference>
<dbReference type="InterPro" id="IPR036693">
    <property type="entry name" value="TF_LuxR_autoind-bd_dom_sf"/>
</dbReference>
<evidence type="ECO:0000259" key="4">
    <source>
        <dbReference type="PROSITE" id="PS50043"/>
    </source>
</evidence>
<evidence type="ECO:0000313" key="6">
    <source>
        <dbReference type="Proteomes" id="UP000502894"/>
    </source>
</evidence>
<dbReference type="Pfam" id="PF03472">
    <property type="entry name" value="Autoind_bind"/>
    <property type="match status" value="1"/>
</dbReference>
<gene>
    <name evidence="5" type="ORF">TUM19329_30910</name>
</gene>
<dbReference type="Gene3D" id="3.30.450.80">
    <property type="entry name" value="Transcription factor LuxR-like, autoinducer-binding domain"/>
    <property type="match status" value="1"/>
</dbReference>
<dbReference type="InterPro" id="IPR016032">
    <property type="entry name" value="Sig_transdc_resp-reg_C-effctor"/>
</dbReference>
<evidence type="ECO:0000256" key="1">
    <source>
        <dbReference type="ARBA" id="ARBA00023015"/>
    </source>
</evidence>
<keyword evidence="1" id="KW-0805">Transcription regulation</keyword>
<dbReference type="Proteomes" id="UP000502894">
    <property type="component" value="Chromosome"/>
</dbReference>
<evidence type="ECO:0000313" key="5">
    <source>
        <dbReference type="EMBL" id="BCA96730.1"/>
    </source>
</evidence>
<keyword evidence="2" id="KW-0238">DNA-binding</keyword>
<dbReference type="Gene3D" id="1.10.10.10">
    <property type="entry name" value="Winged helix-like DNA-binding domain superfamily/Winged helix DNA-binding domain"/>
    <property type="match status" value="1"/>
</dbReference>
<dbReference type="InterPro" id="IPR000792">
    <property type="entry name" value="Tscrpt_reg_LuxR_C"/>
</dbReference>
<sequence>MHELTCQMSESLTVDTLKRIIIEFFAKEGITSLAFTFYKYHTKTGSQIIYDWVSPPLLPWHQHYLEQKYADIDRTLESSEHSLIPVYWNVNQQLAQAKNSREQRIRKESIDFGIEKGLNIPVHGSFGDFVVLVLHQRVHQNGLEQWQNKQYQWMTIAQYYFHYLRKLLLSEQEDSKIHLTNREQQCLELTAQGIRIGMIAKNLGITQRTCNFHLQNANKKLGVTNKYLAATRWLEEKQN</sequence>
<dbReference type="Pfam" id="PF00196">
    <property type="entry name" value="GerE"/>
    <property type="match status" value="1"/>
</dbReference>
<dbReference type="GO" id="GO:0003677">
    <property type="term" value="F:DNA binding"/>
    <property type="evidence" value="ECO:0007669"/>
    <property type="project" value="UniProtKB-KW"/>
</dbReference>
<dbReference type="PANTHER" id="PTHR44688:SF16">
    <property type="entry name" value="DNA-BINDING TRANSCRIPTIONAL ACTIVATOR DEVR_DOSR"/>
    <property type="match status" value="1"/>
</dbReference>
<dbReference type="SUPFAM" id="SSF46894">
    <property type="entry name" value="C-terminal effector domain of the bipartite response regulators"/>
    <property type="match status" value="1"/>
</dbReference>
<accession>A0A6F8T991</accession>
<keyword evidence="6" id="KW-1185">Reference proteome</keyword>
<dbReference type="SMART" id="SM00421">
    <property type="entry name" value="HTH_LUXR"/>
    <property type="match status" value="1"/>
</dbReference>
<dbReference type="PRINTS" id="PR00038">
    <property type="entry name" value="HTHLUXR"/>
</dbReference>
<organism evidence="5 6">
    <name type="scientific">Legionella antarctica</name>
    <dbReference type="NCBI Taxonomy" id="2708020"/>
    <lineage>
        <taxon>Bacteria</taxon>
        <taxon>Pseudomonadati</taxon>
        <taxon>Pseudomonadota</taxon>
        <taxon>Gammaproteobacteria</taxon>
        <taxon>Legionellales</taxon>
        <taxon>Legionellaceae</taxon>
        <taxon>Legionella</taxon>
    </lineage>
</organism>
<dbReference type="PANTHER" id="PTHR44688">
    <property type="entry name" value="DNA-BINDING TRANSCRIPTIONAL ACTIVATOR DEVR_DOSR"/>
    <property type="match status" value="1"/>
</dbReference>
<dbReference type="RefSeq" id="WP_173237971.1">
    <property type="nucleotide sequence ID" value="NZ_AP022839.1"/>
</dbReference>
<dbReference type="AlphaFoldDB" id="A0A6F8T991"/>
<keyword evidence="3" id="KW-0804">Transcription</keyword>
<dbReference type="InterPro" id="IPR036388">
    <property type="entry name" value="WH-like_DNA-bd_sf"/>
</dbReference>
<proteinExistence type="predicted"/>
<dbReference type="GO" id="GO:0006355">
    <property type="term" value="P:regulation of DNA-templated transcription"/>
    <property type="evidence" value="ECO:0007669"/>
    <property type="project" value="InterPro"/>
</dbReference>
<dbReference type="PROSITE" id="PS50043">
    <property type="entry name" value="HTH_LUXR_2"/>
    <property type="match status" value="1"/>
</dbReference>
<name>A0A6F8T991_9GAMM</name>
<dbReference type="EMBL" id="AP022839">
    <property type="protein sequence ID" value="BCA96730.1"/>
    <property type="molecule type" value="Genomic_DNA"/>
</dbReference>
<protein>
    <recommendedName>
        <fullName evidence="4">HTH luxR-type domain-containing protein</fullName>
    </recommendedName>
</protein>
<dbReference type="SUPFAM" id="SSF75516">
    <property type="entry name" value="Pheromone-binding domain of LuxR-like quorum-sensing transcription factors"/>
    <property type="match status" value="1"/>
</dbReference>
<dbReference type="KEGG" id="lant:TUM19329_30910"/>
<evidence type="ECO:0000256" key="3">
    <source>
        <dbReference type="ARBA" id="ARBA00023163"/>
    </source>
</evidence>
<feature type="domain" description="HTH luxR-type" evidence="4">
    <location>
        <begin position="172"/>
        <end position="237"/>
    </location>
</feature>
<dbReference type="InterPro" id="IPR005143">
    <property type="entry name" value="TF_LuxR_autoind-bd_dom"/>
</dbReference>
<evidence type="ECO:0000256" key="2">
    <source>
        <dbReference type="ARBA" id="ARBA00023125"/>
    </source>
</evidence>